<feature type="compositionally biased region" description="Basic residues" evidence="1">
    <location>
        <begin position="360"/>
        <end position="369"/>
    </location>
</feature>
<accession>A0A4V4HF38</accession>
<evidence type="ECO:0000313" key="3">
    <source>
        <dbReference type="Proteomes" id="UP000297245"/>
    </source>
</evidence>
<dbReference type="Proteomes" id="UP000297245">
    <property type="component" value="Unassembled WGS sequence"/>
</dbReference>
<keyword evidence="3" id="KW-1185">Reference proteome</keyword>
<feature type="compositionally biased region" description="Basic and acidic residues" evidence="1">
    <location>
        <begin position="323"/>
        <end position="335"/>
    </location>
</feature>
<feature type="region of interest" description="Disordered" evidence="1">
    <location>
        <begin position="38"/>
        <end position="98"/>
    </location>
</feature>
<proteinExistence type="predicted"/>
<feature type="compositionally biased region" description="Basic and acidic residues" evidence="1">
    <location>
        <begin position="342"/>
        <end position="359"/>
    </location>
</feature>
<protein>
    <submittedName>
        <fullName evidence="2">Uncharacterized protein</fullName>
    </submittedName>
</protein>
<feature type="region of interest" description="Disordered" evidence="1">
    <location>
        <begin position="323"/>
        <end position="369"/>
    </location>
</feature>
<reference evidence="2 3" key="1">
    <citation type="journal article" date="2019" name="Nat. Ecol. Evol.">
        <title>Megaphylogeny resolves global patterns of mushroom evolution.</title>
        <authorList>
            <person name="Varga T."/>
            <person name="Krizsan K."/>
            <person name="Foldi C."/>
            <person name="Dima B."/>
            <person name="Sanchez-Garcia M."/>
            <person name="Sanchez-Ramirez S."/>
            <person name="Szollosi G.J."/>
            <person name="Szarkandi J.G."/>
            <person name="Papp V."/>
            <person name="Albert L."/>
            <person name="Andreopoulos W."/>
            <person name="Angelini C."/>
            <person name="Antonin V."/>
            <person name="Barry K.W."/>
            <person name="Bougher N.L."/>
            <person name="Buchanan P."/>
            <person name="Buyck B."/>
            <person name="Bense V."/>
            <person name="Catcheside P."/>
            <person name="Chovatia M."/>
            <person name="Cooper J."/>
            <person name="Damon W."/>
            <person name="Desjardin D."/>
            <person name="Finy P."/>
            <person name="Geml J."/>
            <person name="Haridas S."/>
            <person name="Hughes K."/>
            <person name="Justo A."/>
            <person name="Karasinski D."/>
            <person name="Kautmanova I."/>
            <person name="Kiss B."/>
            <person name="Kocsube S."/>
            <person name="Kotiranta H."/>
            <person name="LaButti K.M."/>
            <person name="Lechner B.E."/>
            <person name="Liimatainen K."/>
            <person name="Lipzen A."/>
            <person name="Lukacs Z."/>
            <person name="Mihaltcheva S."/>
            <person name="Morgado L.N."/>
            <person name="Niskanen T."/>
            <person name="Noordeloos M.E."/>
            <person name="Ohm R.A."/>
            <person name="Ortiz-Santana B."/>
            <person name="Ovrebo C."/>
            <person name="Racz N."/>
            <person name="Riley R."/>
            <person name="Savchenko A."/>
            <person name="Shiryaev A."/>
            <person name="Soop K."/>
            <person name="Spirin V."/>
            <person name="Szebenyi C."/>
            <person name="Tomsovsky M."/>
            <person name="Tulloss R.E."/>
            <person name="Uehling J."/>
            <person name="Grigoriev I.V."/>
            <person name="Vagvolgyi C."/>
            <person name="Papp T."/>
            <person name="Martin F.M."/>
            <person name="Miettinen O."/>
            <person name="Hibbett D.S."/>
            <person name="Nagy L.G."/>
        </authorList>
    </citation>
    <scope>NUCLEOTIDE SEQUENCE [LARGE SCALE GENOMIC DNA]</scope>
    <source>
        <strain evidence="2 3">CBS 962.96</strain>
    </source>
</reference>
<dbReference type="EMBL" id="ML179249">
    <property type="protein sequence ID" value="THU93435.1"/>
    <property type="molecule type" value="Genomic_DNA"/>
</dbReference>
<dbReference type="AlphaFoldDB" id="A0A4V4HF38"/>
<name>A0A4V4HF38_DENBC</name>
<gene>
    <name evidence="2" type="ORF">K435DRAFT_191891</name>
</gene>
<evidence type="ECO:0000256" key="1">
    <source>
        <dbReference type="SAM" id="MobiDB-lite"/>
    </source>
</evidence>
<evidence type="ECO:0000313" key="2">
    <source>
        <dbReference type="EMBL" id="THU93435.1"/>
    </source>
</evidence>
<sequence>MTSNTDIFFSQESRISNSTTTFGMDHDQPYTPLLTRSFATVSPTPDTGYHSQSSYNTPTPSMQSTAPMTMTPQAESFDSPFISSPAPSVDLSPTNSDPNTEAFTTAVLPVSTIDNLASQFKLTKVQRANCHLFVQIGSQPPALTCSDMSTRLFLLATMYAKENKDDIRNQVERTEGASDYKGLLDDMKSRMSGVFTLTQEQQMSVRVQLADMLFEKSRTSFCKIHIDAKLYFKRDKVFLKLENVIGDTTREKILNSRASRIGSRLRHQMMNEIYQSISGPTRKPVHEFAREMGLKYMRGGPGSTIEKGFIAHKAILRRFAREHPELHGKSETERADNDDDSHDFRVTSVSDRDADEPPTKRPKTSKPKAKHFWGAVDEWFVEQLDKRGNNFNTVQWQTYINETMTIEEKLFSKDSDECKEPLPLRKVPVSLSRLLT</sequence>
<dbReference type="OrthoDB" id="3269273at2759"/>
<organism evidence="2 3">
    <name type="scientific">Dendrothele bispora (strain CBS 962.96)</name>
    <dbReference type="NCBI Taxonomy" id="1314807"/>
    <lineage>
        <taxon>Eukaryota</taxon>
        <taxon>Fungi</taxon>
        <taxon>Dikarya</taxon>
        <taxon>Basidiomycota</taxon>
        <taxon>Agaricomycotina</taxon>
        <taxon>Agaricomycetes</taxon>
        <taxon>Agaricomycetidae</taxon>
        <taxon>Agaricales</taxon>
        <taxon>Agaricales incertae sedis</taxon>
        <taxon>Dendrothele</taxon>
    </lineage>
</organism>